<comment type="caution">
    <text evidence="12">The sequence shown here is derived from an EMBL/GenBank/DDBJ whole genome shotgun (WGS) entry which is preliminary data.</text>
</comment>
<feature type="domain" description="AAA+ ATPase" evidence="11">
    <location>
        <begin position="223"/>
        <end position="358"/>
    </location>
</feature>
<dbReference type="InterPro" id="IPR010285">
    <property type="entry name" value="DNA_helicase_pif1-like_DEAD"/>
</dbReference>
<evidence type="ECO:0000256" key="8">
    <source>
        <dbReference type="ARBA" id="ARBA00023235"/>
    </source>
</evidence>
<keyword evidence="6" id="KW-0238">DNA-binding</keyword>
<dbReference type="GO" id="GO:0043139">
    <property type="term" value="F:5'-3' DNA helicase activity"/>
    <property type="evidence" value="ECO:0007669"/>
    <property type="project" value="UniProtKB-EC"/>
</dbReference>
<evidence type="ECO:0000256" key="10">
    <source>
        <dbReference type="SAM" id="MobiDB-lite"/>
    </source>
</evidence>
<evidence type="ECO:0000313" key="12">
    <source>
        <dbReference type="EMBL" id="KAF0317367.1"/>
    </source>
</evidence>
<reference evidence="12 13" key="1">
    <citation type="submission" date="2019-12" db="EMBL/GenBank/DDBJ databases">
        <title>A genome sequence resource for the geographically widespread anthracnose pathogen Colletotrichum asianum.</title>
        <authorList>
            <person name="Meng Y."/>
        </authorList>
    </citation>
    <scope>NUCLEOTIDE SEQUENCE [LARGE SCALE GENOMIC DNA]</scope>
    <source>
        <strain evidence="12 13">ICMP 18580</strain>
    </source>
</reference>
<dbReference type="EMBL" id="WOWK01000132">
    <property type="protein sequence ID" value="KAF0317367.1"/>
    <property type="molecule type" value="Genomic_DNA"/>
</dbReference>
<keyword evidence="2 9" id="KW-0227">DNA damage</keyword>
<dbReference type="OrthoDB" id="432234at2759"/>
<dbReference type="SMART" id="SM00382">
    <property type="entry name" value="AAA"/>
    <property type="match status" value="1"/>
</dbReference>
<dbReference type="CDD" id="cd18809">
    <property type="entry name" value="SF1_C_RecD"/>
    <property type="match status" value="1"/>
</dbReference>
<feature type="compositionally biased region" description="Polar residues" evidence="10">
    <location>
        <begin position="119"/>
        <end position="128"/>
    </location>
</feature>
<dbReference type="Gene3D" id="3.40.50.300">
    <property type="entry name" value="P-loop containing nucleotide triphosphate hydrolases"/>
    <property type="match status" value="2"/>
</dbReference>
<protein>
    <recommendedName>
        <fullName evidence="9">ATP-dependent DNA helicase</fullName>
        <ecNumber evidence="9">5.6.2.3</ecNumber>
    </recommendedName>
</protein>
<keyword evidence="5 9" id="KW-0067">ATP-binding</keyword>
<dbReference type="GO" id="GO:0016787">
    <property type="term" value="F:hydrolase activity"/>
    <property type="evidence" value="ECO:0007669"/>
    <property type="project" value="UniProtKB-KW"/>
</dbReference>
<keyword evidence="8" id="KW-0413">Isomerase</keyword>
<dbReference type="InterPro" id="IPR049163">
    <property type="entry name" value="Pif1-like_2B_dom"/>
</dbReference>
<dbReference type="Proteomes" id="UP000434172">
    <property type="component" value="Unassembled WGS sequence"/>
</dbReference>
<accession>A0A8H3W127</accession>
<comment type="cofactor">
    <cofactor evidence="9">
        <name>Mg(2+)</name>
        <dbReference type="ChEBI" id="CHEBI:18420"/>
    </cofactor>
</comment>
<proteinExistence type="inferred from homology"/>
<dbReference type="PANTHER" id="PTHR47642:SF5">
    <property type="entry name" value="ATP-DEPENDENT DNA HELICASE"/>
    <property type="match status" value="1"/>
</dbReference>
<dbReference type="PANTHER" id="PTHR47642">
    <property type="entry name" value="ATP-DEPENDENT DNA HELICASE"/>
    <property type="match status" value="1"/>
</dbReference>
<feature type="compositionally biased region" description="Acidic residues" evidence="10">
    <location>
        <begin position="187"/>
        <end position="201"/>
    </location>
</feature>
<organism evidence="12 13">
    <name type="scientific">Colletotrichum asianum</name>
    <dbReference type="NCBI Taxonomy" id="702518"/>
    <lineage>
        <taxon>Eukaryota</taxon>
        <taxon>Fungi</taxon>
        <taxon>Dikarya</taxon>
        <taxon>Ascomycota</taxon>
        <taxon>Pezizomycotina</taxon>
        <taxon>Sordariomycetes</taxon>
        <taxon>Hypocreomycetidae</taxon>
        <taxon>Glomerellales</taxon>
        <taxon>Glomerellaceae</taxon>
        <taxon>Colletotrichum</taxon>
        <taxon>Colletotrichum gloeosporioides species complex</taxon>
    </lineage>
</organism>
<gene>
    <name evidence="12" type="ORF">GQ607_015414</name>
</gene>
<feature type="compositionally biased region" description="Basic and acidic residues" evidence="10">
    <location>
        <begin position="169"/>
        <end position="182"/>
    </location>
</feature>
<evidence type="ECO:0000256" key="7">
    <source>
        <dbReference type="ARBA" id="ARBA00023204"/>
    </source>
</evidence>
<evidence type="ECO:0000256" key="9">
    <source>
        <dbReference type="RuleBase" id="RU363044"/>
    </source>
</evidence>
<keyword evidence="9" id="KW-0233">DNA recombination</keyword>
<evidence type="ECO:0000256" key="4">
    <source>
        <dbReference type="ARBA" id="ARBA00022806"/>
    </source>
</evidence>
<dbReference type="SUPFAM" id="SSF52540">
    <property type="entry name" value="P-loop containing nucleoside triphosphate hydrolases"/>
    <property type="match status" value="2"/>
</dbReference>
<evidence type="ECO:0000256" key="5">
    <source>
        <dbReference type="ARBA" id="ARBA00022840"/>
    </source>
</evidence>
<comment type="catalytic activity">
    <reaction evidence="9">
        <text>ATP + H2O = ADP + phosphate + H(+)</text>
        <dbReference type="Rhea" id="RHEA:13065"/>
        <dbReference type="ChEBI" id="CHEBI:15377"/>
        <dbReference type="ChEBI" id="CHEBI:15378"/>
        <dbReference type="ChEBI" id="CHEBI:30616"/>
        <dbReference type="ChEBI" id="CHEBI:43474"/>
        <dbReference type="ChEBI" id="CHEBI:456216"/>
        <dbReference type="EC" id="5.6.2.3"/>
    </reaction>
</comment>
<dbReference type="EC" id="5.6.2.3" evidence="9"/>
<evidence type="ECO:0000259" key="11">
    <source>
        <dbReference type="SMART" id="SM00382"/>
    </source>
</evidence>
<evidence type="ECO:0000256" key="2">
    <source>
        <dbReference type="ARBA" id="ARBA00022763"/>
    </source>
</evidence>
<dbReference type="Pfam" id="PF21530">
    <property type="entry name" value="Pif1_2B_dom"/>
    <property type="match status" value="1"/>
</dbReference>
<dbReference type="InterPro" id="IPR027417">
    <property type="entry name" value="P-loop_NTPase"/>
</dbReference>
<keyword evidence="7 9" id="KW-0234">DNA repair</keyword>
<dbReference type="GO" id="GO:0006310">
    <property type="term" value="P:DNA recombination"/>
    <property type="evidence" value="ECO:0007669"/>
    <property type="project" value="UniProtKB-KW"/>
</dbReference>
<evidence type="ECO:0000313" key="13">
    <source>
        <dbReference type="Proteomes" id="UP000434172"/>
    </source>
</evidence>
<dbReference type="AlphaFoldDB" id="A0A8H3W127"/>
<feature type="region of interest" description="Disordered" evidence="10">
    <location>
        <begin position="119"/>
        <end position="205"/>
    </location>
</feature>
<keyword evidence="3 9" id="KW-0378">Hydrolase</keyword>
<name>A0A8H3W127_9PEZI</name>
<dbReference type="InterPro" id="IPR003593">
    <property type="entry name" value="AAA+_ATPase"/>
</dbReference>
<dbReference type="GO" id="GO:0005524">
    <property type="term" value="F:ATP binding"/>
    <property type="evidence" value="ECO:0007669"/>
    <property type="project" value="UniProtKB-KW"/>
</dbReference>
<evidence type="ECO:0000256" key="6">
    <source>
        <dbReference type="ARBA" id="ARBA00023125"/>
    </source>
</evidence>
<keyword evidence="4 9" id="KW-0347">Helicase</keyword>
<evidence type="ECO:0000256" key="3">
    <source>
        <dbReference type="ARBA" id="ARBA00022801"/>
    </source>
</evidence>
<sequence length="745" mass="84865">MGWLDDLRAADIPAWALEEAENFIDKNPHRVALDALADPHPAPKTKYHVVYLWRGKDADKKQYGIFTPFSAIQGQLKGCENRRMPNNADLGVRTREEAMEILIRGLAVEILTGFLPRSLTNPWSNTAEPSAEFGDDIEDETAPRKRVRLQEPSESPESSHEPFLISANIERRDEERSHKQECQEGSDNYEVDEASSGEQDIEPPVPKLPLSPEQQRAFDLAINGHNLFITGSGGCGKSYLVETLNSEFRARRKKVHLLAPTGQAAVNIGGRTTFSYMSWRPDDLGKSDQTLVDQARGQLVWKRITSTNVLIIDEISMVGKQFFERLSYVIRKIRQTMRPLPKNVDSPFGGIQIILVGDFCQLPPVVLGYCLVEVQSDDRGKTWRSCGQQLEEDRSTANWSCPKNNKHPVFPDSEKWAFKSEVWQRCNLSYVNLTAIHRQKDEGFVRTLQNIRMGRIDDGDLDILLQKRETGHGACLFSRKIDVENYNDSQFKNLKGQTTEYLCADYPEAHPDNDDKQRYRQTLSMKVDMPVVLLANIAVEEGLCNGSQGKVINFVPHPQDEPKEPSKRNYRHDPLGYDIACARYERIKKFKDERHKQIQKAKEKRYKQNQNFKDDFTEALYPEVLFSNGRRPVIGPDCSIFNVESVETADGEGKLTYSARTQIPLVPGWAMTIHKSQSLTLDPVIVDLSRAWDGRLKYVALSRARSLQGLQVRACKSDFRHKLELDPEVKKFMIKVEKCSQEGNI</sequence>
<dbReference type="GO" id="GO:0000723">
    <property type="term" value="P:telomere maintenance"/>
    <property type="evidence" value="ECO:0007669"/>
    <property type="project" value="InterPro"/>
</dbReference>
<comment type="similarity">
    <text evidence="9">Belongs to the helicase family.</text>
</comment>
<dbReference type="Pfam" id="PF05970">
    <property type="entry name" value="PIF1"/>
    <property type="match status" value="1"/>
</dbReference>
<dbReference type="GO" id="GO:0006281">
    <property type="term" value="P:DNA repair"/>
    <property type="evidence" value="ECO:0007669"/>
    <property type="project" value="UniProtKB-KW"/>
</dbReference>
<evidence type="ECO:0000256" key="1">
    <source>
        <dbReference type="ARBA" id="ARBA00022741"/>
    </source>
</evidence>
<dbReference type="InterPro" id="IPR051055">
    <property type="entry name" value="PIF1_helicase"/>
</dbReference>
<keyword evidence="1 9" id="KW-0547">Nucleotide-binding</keyword>
<keyword evidence="13" id="KW-1185">Reference proteome</keyword>